<dbReference type="InterPro" id="IPR036390">
    <property type="entry name" value="WH_DNA-bd_sf"/>
</dbReference>
<evidence type="ECO:0000256" key="2">
    <source>
        <dbReference type="ARBA" id="ARBA00023125"/>
    </source>
</evidence>
<organism evidence="5 6">
    <name type="scientific">Secundilactobacillus oryzae JCM 18671</name>
    <dbReference type="NCBI Taxonomy" id="1291743"/>
    <lineage>
        <taxon>Bacteria</taxon>
        <taxon>Bacillati</taxon>
        <taxon>Bacillota</taxon>
        <taxon>Bacilli</taxon>
        <taxon>Lactobacillales</taxon>
        <taxon>Lactobacillaceae</taxon>
        <taxon>Secundilactobacillus</taxon>
    </lineage>
</organism>
<dbReference type="Pfam" id="PF01037">
    <property type="entry name" value="AsnC_trans_reg"/>
    <property type="match status" value="1"/>
</dbReference>
<dbReference type="SMART" id="SM00344">
    <property type="entry name" value="HTH_ASNC"/>
    <property type="match status" value="1"/>
</dbReference>
<dbReference type="InterPro" id="IPR011008">
    <property type="entry name" value="Dimeric_a/b-barrel"/>
</dbReference>
<proteinExistence type="predicted"/>
<comment type="caution">
    <text evidence="5">The sequence shown here is derived from an EMBL/GenBank/DDBJ whole genome shotgun (WGS) entry which is preliminary data.</text>
</comment>
<dbReference type="PANTHER" id="PTHR30154:SF53">
    <property type="entry name" value="HTH-TYPE TRANSCRIPTIONAL REGULATOR LRPC"/>
    <property type="match status" value="1"/>
</dbReference>
<evidence type="ECO:0000259" key="4">
    <source>
        <dbReference type="PROSITE" id="PS50956"/>
    </source>
</evidence>
<dbReference type="Proteomes" id="UP000028700">
    <property type="component" value="Unassembled WGS sequence"/>
</dbReference>
<dbReference type="PROSITE" id="PS50956">
    <property type="entry name" value="HTH_ASNC_2"/>
    <property type="match status" value="1"/>
</dbReference>
<dbReference type="GO" id="GO:0043200">
    <property type="term" value="P:response to amino acid"/>
    <property type="evidence" value="ECO:0007669"/>
    <property type="project" value="TreeGrafter"/>
</dbReference>
<dbReference type="Gene3D" id="1.10.10.10">
    <property type="entry name" value="Winged helix-like DNA-binding domain superfamily/Winged helix DNA-binding domain"/>
    <property type="match status" value="1"/>
</dbReference>
<dbReference type="InterPro" id="IPR036388">
    <property type="entry name" value="WH-like_DNA-bd_sf"/>
</dbReference>
<dbReference type="SUPFAM" id="SSF54909">
    <property type="entry name" value="Dimeric alpha+beta barrel"/>
    <property type="match status" value="1"/>
</dbReference>
<dbReference type="AlphaFoldDB" id="A0A081BGP9"/>
<dbReference type="PANTHER" id="PTHR30154">
    <property type="entry name" value="LEUCINE-RESPONSIVE REGULATORY PROTEIN"/>
    <property type="match status" value="1"/>
</dbReference>
<dbReference type="SUPFAM" id="SSF46785">
    <property type="entry name" value="Winged helix' DNA-binding domain"/>
    <property type="match status" value="1"/>
</dbReference>
<keyword evidence="2" id="KW-0238">DNA-binding</keyword>
<dbReference type="GO" id="GO:0005829">
    <property type="term" value="C:cytosol"/>
    <property type="evidence" value="ECO:0007669"/>
    <property type="project" value="TreeGrafter"/>
</dbReference>
<accession>A0A081BGP9</accession>
<reference evidence="5" key="1">
    <citation type="journal article" date="2014" name="Genome Announc.">
        <title>Draft Genome Sequence of Lactobacillus oryzae Strain SG293T.</title>
        <authorList>
            <person name="Tanizawa Y."/>
            <person name="Fujisawa T."/>
            <person name="Mochizuki T."/>
            <person name="Kaminuma E."/>
            <person name="Nakamura Y."/>
            <person name="Tohno M."/>
        </authorList>
    </citation>
    <scope>NUCLEOTIDE SEQUENCE [LARGE SCALE GENOMIC DNA]</scope>
    <source>
        <strain evidence="5">SG293</strain>
    </source>
</reference>
<evidence type="ECO:0000256" key="1">
    <source>
        <dbReference type="ARBA" id="ARBA00023015"/>
    </source>
</evidence>
<dbReference type="GO" id="GO:0043565">
    <property type="term" value="F:sequence-specific DNA binding"/>
    <property type="evidence" value="ECO:0007669"/>
    <property type="project" value="InterPro"/>
</dbReference>
<dbReference type="EMBL" id="BBJM01000003">
    <property type="protein sequence ID" value="GAK47217.1"/>
    <property type="molecule type" value="Genomic_DNA"/>
</dbReference>
<dbReference type="eggNOG" id="COG1522">
    <property type="taxonomic scope" value="Bacteria"/>
</dbReference>
<keyword evidence="3" id="KW-0804">Transcription</keyword>
<evidence type="ECO:0000313" key="6">
    <source>
        <dbReference type="Proteomes" id="UP000028700"/>
    </source>
</evidence>
<keyword evidence="6" id="KW-1185">Reference proteome</keyword>
<keyword evidence="1" id="KW-0805">Transcription regulation</keyword>
<dbReference type="InterPro" id="IPR000485">
    <property type="entry name" value="AsnC-type_HTH_dom"/>
</dbReference>
<evidence type="ECO:0000313" key="5">
    <source>
        <dbReference type="EMBL" id="GAK47217.1"/>
    </source>
</evidence>
<protein>
    <submittedName>
        <fullName evidence="5">Transcriptional regulator AsnC</fullName>
    </submittedName>
</protein>
<dbReference type="Pfam" id="PF13412">
    <property type="entry name" value="HTH_24"/>
    <property type="match status" value="1"/>
</dbReference>
<dbReference type="InterPro" id="IPR019888">
    <property type="entry name" value="Tscrpt_reg_AsnC-like"/>
</dbReference>
<name>A0A081BGP9_9LACO</name>
<feature type="domain" description="HTH asnC-type" evidence="4">
    <location>
        <begin position="14"/>
        <end position="75"/>
    </location>
</feature>
<dbReference type="Gene3D" id="3.30.70.920">
    <property type="match status" value="1"/>
</dbReference>
<evidence type="ECO:0000256" key="3">
    <source>
        <dbReference type="ARBA" id="ARBA00023163"/>
    </source>
</evidence>
<dbReference type="STRING" id="1291743.LOSG293_030560"/>
<sequence>MILFNKIKLGGCIMDKTDIIIISELQKNARVSLKELAEKCFITSPAIAARINRLETNGIIKSYQAVVDLPKLNYNVKAFIRLQLDPTLEPQFYQFVRESKHVLQCDCVTGDYSQLIQVAFENTGALDQFVNQVSQFGKTSTQIVFTTSIDNRGPQLSQGE</sequence>
<gene>
    <name evidence="5" type="ORF">LOSG293_030560</name>
</gene>
<dbReference type="PRINTS" id="PR00033">
    <property type="entry name" value="HTHASNC"/>
</dbReference>
<dbReference type="InterPro" id="IPR019887">
    <property type="entry name" value="Tscrpt_reg_AsnC/Lrp_C"/>
</dbReference>